<keyword evidence="3" id="KW-1185">Reference proteome</keyword>
<accession>A0ABQ6YVX7</accession>
<dbReference type="Proteomes" id="UP000782705">
    <property type="component" value="Unassembled WGS sequence"/>
</dbReference>
<proteinExistence type="predicted"/>
<keyword evidence="1" id="KW-0472">Membrane</keyword>
<comment type="caution">
    <text evidence="2">The sequence shown here is derived from an EMBL/GenBank/DDBJ whole genome shotgun (WGS) entry which is preliminary data.</text>
</comment>
<name>A0ABQ6YVX7_9ENTE</name>
<keyword evidence="1" id="KW-1133">Transmembrane helix</keyword>
<evidence type="ECO:0000313" key="3">
    <source>
        <dbReference type="Proteomes" id="UP000782705"/>
    </source>
</evidence>
<evidence type="ECO:0000313" key="2">
    <source>
        <dbReference type="EMBL" id="KAF1301495.1"/>
    </source>
</evidence>
<feature type="transmembrane region" description="Helical" evidence="1">
    <location>
        <begin position="99"/>
        <end position="116"/>
    </location>
</feature>
<evidence type="ECO:0000256" key="1">
    <source>
        <dbReference type="SAM" id="Phobius"/>
    </source>
</evidence>
<reference evidence="2 3" key="1">
    <citation type="submission" date="2016-06" db="EMBL/GenBank/DDBJ databases">
        <title>Four novel species of enterococci isolated from chicken manure.</title>
        <authorList>
            <person name="Van Tyne D."/>
        </authorList>
    </citation>
    <scope>NUCLEOTIDE SEQUENCE [LARGE SCALE GENOMIC DNA]</scope>
    <source>
        <strain evidence="2 3">CU12B</strain>
    </source>
</reference>
<sequence length="128" mass="14545">MQIYLKRATGFFGMASPLTVSINGEKQTMISNNQEKQLIVPKRAILQVSFFWLKSNQIELTEANAGQRFVVTMNPFILQAYICFFLLTSLFGFVLNQVVGLLICLVAYACLLPYVMKKVYVIKEDTYG</sequence>
<organism evidence="2 3">
    <name type="scientific">Candidatus Enterococcus willemsii</name>
    <dbReference type="NCBI Taxonomy" id="1857215"/>
    <lineage>
        <taxon>Bacteria</taxon>
        <taxon>Bacillati</taxon>
        <taxon>Bacillota</taxon>
        <taxon>Bacilli</taxon>
        <taxon>Lactobacillales</taxon>
        <taxon>Enterococcaceae</taxon>
        <taxon>Enterococcus</taxon>
    </lineage>
</organism>
<dbReference type="RefSeq" id="WP_161903276.1">
    <property type="nucleotide sequence ID" value="NZ_MAEL01000057.1"/>
</dbReference>
<dbReference type="EMBL" id="MAEL01000057">
    <property type="protein sequence ID" value="KAF1301495.1"/>
    <property type="molecule type" value="Genomic_DNA"/>
</dbReference>
<keyword evidence="1" id="KW-0812">Transmembrane</keyword>
<protein>
    <submittedName>
        <fullName evidence="2">Uncharacterized protein</fullName>
    </submittedName>
</protein>
<feature type="transmembrane region" description="Helical" evidence="1">
    <location>
        <begin position="76"/>
        <end position="93"/>
    </location>
</feature>
<gene>
    <name evidence="2" type="ORF">BAU17_06120</name>
</gene>